<keyword evidence="2" id="KW-1185">Reference proteome</keyword>
<name>Q4BXQ3_CROWT</name>
<reference evidence="1" key="2">
    <citation type="submission" date="2005-06" db="EMBL/GenBank/DDBJ databases">
        <title>Sequencing of the draft genome and assembly of Crocosphaera watsonii WH 8501.</title>
        <authorList>
            <consortium name="US DOE Joint Genome Institute (JGI-PGF)"/>
            <person name="Copeland A."/>
            <person name="Lucas S."/>
            <person name="Lapidus A."/>
            <person name="Barry K."/>
            <person name="Detter C."/>
            <person name="Glavina T."/>
            <person name="Hammon N."/>
            <person name="Israni S."/>
            <person name="Pitluck S."/>
            <person name="Richardson P."/>
        </authorList>
    </citation>
    <scope>NUCLEOTIDE SEQUENCE [LARGE SCALE GENOMIC DNA]</scope>
    <source>
        <strain evidence="1">WH 8501</strain>
    </source>
</reference>
<gene>
    <name evidence="1" type="ORF">CwatDRAFT_1066</name>
</gene>
<evidence type="ECO:0000313" key="2">
    <source>
        <dbReference type="Proteomes" id="UP000003922"/>
    </source>
</evidence>
<evidence type="ECO:0000313" key="1">
    <source>
        <dbReference type="EMBL" id="EAM48684.1"/>
    </source>
</evidence>
<protein>
    <recommendedName>
        <fullName evidence="3">PEP-CTERM protein-sorting domain-containing protein</fullName>
    </recommendedName>
</protein>
<dbReference type="InterPro" id="IPR013424">
    <property type="entry name" value="Ice-binding_C"/>
</dbReference>
<accession>Q4BXQ3</accession>
<reference evidence="1" key="3">
    <citation type="submission" date="2016-12" db="EMBL/GenBank/DDBJ databases">
        <title>Annotation of the draft genome assembly of Crocosphaera watsonii WH 8501.</title>
        <authorList>
            <consortium name="US DOE Joint Genome Institute (JGI-ORNL)"/>
            <person name="Larimer F."/>
            <person name="Land M."/>
        </authorList>
    </citation>
    <scope>NUCLEOTIDE SEQUENCE</scope>
    <source>
        <strain evidence="1">WH 8501</strain>
    </source>
</reference>
<reference evidence="1" key="1">
    <citation type="submission" date="2004-02" db="EMBL/GenBank/DDBJ databases">
        <authorList>
            <consortium name="DOE Joint Genome Institute"/>
        </authorList>
    </citation>
    <scope>NUCLEOTIDE SEQUENCE [LARGE SCALE GENOMIC DNA]</scope>
    <source>
        <strain evidence="1">WH 8501</strain>
    </source>
</reference>
<dbReference type="KEGG" id="cwa:CwatDRAFT_1066"/>
<evidence type="ECO:0008006" key="3">
    <source>
        <dbReference type="Google" id="ProtNLM"/>
    </source>
</evidence>
<organism evidence="1 2">
    <name type="scientific">Crocosphaera watsonii WH 8501</name>
    <dbReference type="NCBI Taxonomy" id="165597"/>
    <lineage>
        <taxon>Bacteria</taxon>
        <taxon>Bacillati</taxon>
        <taxon>Cyanobacteriota</taxon>
        <taxon>Cyanophyceae</taxon>
        <taxon>Oscillatoriophycideae</taxon>
        <taxon>Chroococcales</taxon>
        <taxon>Aphanothecaceae</taxon>
        <taxon>Crocosphaera</taxon>
    </lineage>
</organism>
<sequence>MKAILKSVNFFWNYTTISLAKLIIFLGEVKHSLSIAGATFAILTLSSAANAATVVIDFTDNTGSVSTFQETAGTATATFSNPSPVNFDFLVGGLVFGDGRTTSFDVSFDQDVELLSYISVLDFGTINFDITGPGVSSLGNIQTSSDFVGQPLLFQAGETYTFIGNTTNNADGTVFGSWTINDAPVSQSVPEPSSILGLLSLGGLAIKKVSKSSNKK</sequence>
<proteinExistence type="predicted"/>
<dbReference type="Proteomes" id="UP000003922">
    <property type="component" value="Unassembled WGS sequence"/>
</dbReference>
<dbReference type="AlphaFoldDB" id="Q4BXQ3"/>
<dbReference type="NCBIfam" id="TIGR02595">
    <property type="entry name" value="PEP_CTERM"/>
    <property type="match status" value="1"/>
</dbReference>
<dbReference type="EMBL" id="AADV02000124">
    <property type="protein sequence ID" value="EAM48684.1"/>
    <property type="molecule type" value="Genomic_DNA"/>
</dbReference>
<comment type="caution">
    <text evidence="1">The sequence shown here is derived from an EMBL/GenBank/DDBJ whole genome shotgun (WGS) entry which is preliminary data.</text>
</comment>